<evidence type="ECO:0000313" key="3">
    <source>
        <dbReference type="Proteomes" id="UP000199656"/>
    </source>
</evidence>
<feature type="transmembrane region" description="Helical" evidence="1">
    <location>
        <begin position="40"/>
        <end position="64"/>
    </location>
</feature>
<protein>
    <submittedName>
        <fullName evidence="2">Uncharacterized protein</fullName>
    </submittedName>
</protein>
<keyword evidence="1" id="KW-0812">Transmembrane</keyword>
<sequence>MRLQANNMRVFLIYYKAINSLNIPISAAYTLLMGAAMGKAWPAIVTSFALCFATGGLWLSVFLYNLRSGKHYFFYYNNHLSKLRLFVYTTLLNLLLAVLLFIIQMFWQWGMN</sequence>
<evidence type="ECO:0000256" key="1">
    <source>
        <dbReference type="SAM" id="Phobius"/>
    </source>
</evidence>
<feature type="transmembrane region" description="Helical" evidence="1">
    <location>
        <begin position="85"/>
        <end position="107"/>
    </location>
</feature>
<keyword evidence="1" id="KW-1133">Transmembrane helix</keyword>
<reference evidence="3" key="1">
    <citation type="submission" date="2016-10" db="EMBL/GenBank/DDBJ databases">
        <authorList>
            <person name="Varghese N."/>
            <person name="Submissions S."/>
        </authorList>
    </citation>
    <scope>NUCLEOTIDE SEQUENCE [LARGE SCALE GENOMIC DNA]</scope>
    <source>
        <strain evidence="3">DSM 23920</strain>
    </source>
</reference>
<organism evidence="2 3">
    <name type="scientific">Chitinophaga terrae</name>
    <name type="common">ex Kim and Jung 2007</name>
    <dbReference type="NCBI Taxonomy" id="408074"/>
    <lineage>
        <taxon>Bacteria</taxon>
        <taxon>Pseudomonadati</taxon>
        <taxon>Bacteroidota</taxon>
        <taxon>Chitinophagia</taxon>
        <taxon>Chitinophagales</taxon>
        <taxon>Chitinophagaceae</taxon>
        <taxon>Chitinophaga</taxon>
    </lineage>
</organism>
<dbReference type="Proteomes" id="UP000199656">
    <property type="component" value="Unassembled WGS sequence"/>
</dbReference>
<gene>
    <name evidence="2" type="ORF">SAMN05660909_04529</name>
</gene>
<dbReference type="AlphaFoldDB" id="A0A1H4FMM8"/>
<accession>A0A1H4FMM8</accession>
<dbReference type="EMBL" id="FNRL01000026">
    <property type="protein sequence ID" value="SEA98317.1"/>
    <property type="molecule type" value="Genomic_DNA"/>
</dbReference>
<dbReference type="STRING" id="408074.SAMN05660909_04529"/>
<keyword evidence="1" id="KW-0472">Membrane</keyword>
<evidence type="ECO:0000313" key="2">
    <source>
        <dbReference type="EMBL" id="SEA98317.1"/>
    </source>
</evidence>
<name>A0A1H4FMM8_9BACT</name>
<keyword evidence="3" id="KW-1185">Reference proteome</keyword>
<feature type="transmembrane region" description="Helical" evidence="1">
    <location>
        <begin position="12"/>
        <end position="34"/>
    </location>
</feature>
<proteinExistence type="predicted"/>